<dbReference type="GO" id="GO:0003677">
    <property type="term" value="F:DNA binding"/>
    <property type="evidence" value="ECO:0007669"/>
    <property type="project" value="UniProtKB-KW"/>
</dbReference>
<evidence type="ECO:0000313" key="4">
    <source>
        <dbReference type="Proteomes" id="UP000634004"/>
    </source>
</evidence>
<dbReference type="RefSeq" id="WP_189499302.1">
    <property type="nucleotide sequence ID" value="NZ_BMZH01000015.1"/>
</dbReference>
<reference evidence="3" key="2">
    <citation type="submission" date="2020-09" db="EMBL/GenBank/DDBJ databases">
        <authorList>
            <person name="Sun Q."/>
            <person name="Kim S."/>
        </authorList>
    </citation>
    <scope>NUCLEOTIDE SEQUENCE</scope>
    <source>
        <strain evidence="3">KCTC 32513</strain>
    </source>
</reference>
<dbReference type="InterPro" id="IPR040285">
    <property type="entry name" value="ProX/PRXD1"/>
</dbReference>
<gene>
    <name evidence="3" type="ORF">GCM10009069_26870</name>
</gene>
<keyword evidence="4" id="KW-1185">Reference proteome</keyword>
<reference evidence="3" key="1">
    <citation type="journal article" date="2014" name="Int. J. Syst. Evol. Microbiol.">
        <title>Complete genome sequence of Corynebacterium casei LMG S-19264T (=DSM 44701T), isolated from a smear-ripened cheese.</title>
        <authorList>
            <consortium name="US DOE Joint Genome Institute (JGI-PGF)"/>
            <person name="Walter F."/>
            <person name="Albersmeier A."/>
            <person name="Kalinowski J."/>
            <person name="Ruckert C."/>
        </authorList>
    </citation>
    <scope>NUCLEOTIDE SEQUENCE</scope>
    <source>
        <strain evidence="3">KCTC 32513</strain>
    </source>
</reference>
<evidence type="ECO:0000256" key="1">
    <source>
        <dbReference type="ARBA" id="ARBA00010201"/>
    </source>
</evidence>
<dbReference type="SUPFAM" id="SSF55826">
    <property type="entry name" value="YbaK/ProRS associated domain"/>
    <property type="match status" value="1"/>
</dbReference>
<dbReference type="PANTHER" id="PTHR31423:SF3">
    <property type="entry name" value="PROLYL-TRNA SYNTHETASE ASSOCIATED DOMAIN-CONTAINING PROTEIN 1-RELATED"/>
    <property type="match status" value="1"/>
</dbReference>
<dbReference type="InterPro" id="IPR036754">
    <property type="entry name" value="YbaK/aa-tRNA-synt-asso_dom_sf"/>
</dbReference>
<accession>A0A8J3CSH2</accession>
<organism evidence="3 4">
    <name type="scientific">Algimonas arctica</name>
    <dbReference type="NCBI Taxonomy" id="1479486"/>
    <lineage>
        <taxon>Bacteria</taxon>
        <taxon>Pseudomonadati</taxon>
        <taxon>Pseudomonadota</taxon>
        <taxon>Alphaproteobacteria</taxon>
        <taxon>Maricaulales</taxon>
        <taxon>Robiginitomaculaceae</taxon>
        <taxon>Algimonas</taxon>
    </lineage>
</organism>
<feature type="domain" description="YbaK/aminoacyl-tRNA synthetase-associated" evidence="2">
    <location>
        <begin position="27"/>
        <end position="150"/>
    </location>
</feature>
<sequence length="172" mass="19081">MNDKHPDEPRLYARLDELGIPYHTEEHEAVFTVEEGLDIKARLPGGHSKNLFLKDKAGQFVLISALGSTPIKLNRLHAHIGTKRLSFGKEDALFTHLGVRPGSVTVFSILNDTDATVRLVLDAALFLQDVIWFHPMRNTASTRIKPDDLLVFARALGHDPLILDLAELTAGD</sequence>
<dbReference type="AlphaFoldDB" id="A0A8J3CSH2"/>
<dbReference type="PANTHER" id="PTHR31423">
    <property type="entry name" value="YBAK DOMAIN-CONTAINING PROTEIN"/>
    <property type="match status" value="1"/>
</dbReference>
<proteinExistence type="inferred from homology"/>
<dbReference type="Proteomes" id="UP000634004">
    <property type="component" value="Unassembled WGS sequence"/>
</dbReference>
<keyword evidence="3" id="KW-0238">DNA-binding</keyword>
<dbReference type="InterPro" id="IPR007214">
    <property type="entry name" value="YbaK/aa-tRNA-synth-assoc-dom"/>
</dbReference>
<dbReference type="CDD" id="cd04335">
    <property type="entry name" value="PrdX_deacylase"/>
    <property type="match status" value="1"/>
</dbReference>
<evidence type="ECO:0000259" key="2">
    <source>
        <dbReference type="Pfam" id="PF04073"/>
    </source>
</evidence>
<dbReference type="GO" id="GO:0002161">
    <property type="term" value="F:aminoacyl-tRNA deacylase activity"/>
    <property type="evidence" value="ECO:0007669"/>
    <property type="project" value="InterPro"/>
</dbReference>
<dbReference type="Pfam" id="PF04073">
    <property type="entry name" value="tRNA_edit"/>
    <property type="match status" value="1"/>
</dbReference>
<dbReference type="FunFam" id="3.90.960.10:FF:000005">
    <property type="entry name" value="Putative prolyl-tRNA synthetase"/>
    <property type="match status" value="1"/>
</dbReference>
<name>A0A8J3CSH2_9PROT</name>
<comment type="caution">
    <text evidence="3">The sequence shown here is derived from an EMBL/GenBank/DDBJ whole genome shotgun (WGS) entry which is preliminary data.</text>
</comment>
<protein>
    <submittedName>
        <fullName evidence="3">DNA-binding protein</fullName>
    </submittedName>
</protein>
<evidence type="ECO:0000313" key="3">
    <source>
        <dbReference type="EMBL" id="GHB02770.1"/>
    </source>
</evidence>
<dbReference type="Gene3D" id="3.90.960.10">
    <property type="entry name" value="YbaK/aminoacyl-tRNA synthetase-associated domain"/>
    <property type="match status" value="1"/>
</dbReference>
<comment type="similarity">
    <text evidence="1">Belongs to the PRORSD1 family.</text>
</comment>
<dbReference type="EMBL" id="BMZH01000015">
    <property type="protein sequence ID" value="GHB02770.1"/>
    <property type="molecule type" value="Genomic_DNA"/>
</dbReference>